<evidence type="ECO:0000313" key="2">
    <source>
        <dbReference type="EMBL" id="GMM34289.1"/>
    </source>
</evidence>
<dbReference type="PANTHER" id="PTHR47098:SF2">
    <property type="entry name" value="PROTEIN MAK32"/>
    <property type="match status" value="1"/>
</dbReference>
<sequence length="361" mass="40169">MIASSVGKMDKDVESPIFTSLGMFIIDEIHYLDKPSVFNIIGGGGFFGLFGARVALSFNNTRKAGFILDAGSDFPAEIKDIILSWQTSTIIRDNPERLTTRGWNSYGEHDFREFKYLTPKKRIDIPDIIGYDFLLQSRSFHFICSADRCADMIQQLEKVQGIAYDNPNSAVICWEPVPYSCIPENLSRCQKILSKVDILSPNSEEAARFFGEPEPFTKPELESLADRYIPYLTKEGNQGLGSVLVLRCGELGIYVCSKKGYKKWFPAYQILNPSPKVLDCTGAGNTACGAFATALLLGHDWETAGVMASVASGLCLEQLGVAKLSGKSDWNGSDLRDRIDMYLQWSKLETTTDKVLEDLEK</sequence>
<name>A0AAV5QIQ4_9ASCO</name>
<dbReference type="PANTHER" id="PTHR47098">
    <property type="entry name" value="PROTEIN MAK32"/>
    <property type="match status" value="1"/>
</dbReference>
<reference evidence="2 3" key="1">
    <citation type="journal article" date="2023" name="Elife">
        <title>Identification of key yeast species and microbe-microbe interactions impacting larval growth of Drosophila in the wild.</title>
        <authorList>
            <person name="Mure A."/>
            <person name="Sugiura Y."/>
            <person name="Maeda R."/>
            <person name="Honda K."/>
            <person name="Sakurai N."/>
            <person name="Takahashi Y."/>
            <person name="Watada M."/>
            <person name="Katoh T."/>
            <person name="Gotoh A."/>
            <person name="Gotoh Y."/>
            <person name="Taniguchi I."/>
            <person name="Nakamura K."/>
            <person name="Hayashi T."/>
            <person name="Katayama T."/>
            <person name="Uemura T."/>
            <person name="Hattori Y."/>
        </authorList>
    </citation>
    <scope>NUCLEOTIDE SEQUENCE [LARGE SCALE GENOMIC DNA]</scope>
    <source>
        <strain evidence="2 3">SC-9</strain>
    </source>
</reference>
<dbReference type="InterPro" id="IPR029056">
    <property type="entry name" value="Ribokinase-like"/>
</dbReference>
<accession>A0AAV5QIQ4</accession>
<feature type="domain" description="Carbohydrate kinase PfkB" evidence="1">
    <location>
        <begin position="186"/>
        <end position="322"/>
    </location>
</feature>
<dbReference type="Gene3D" id="3.40.1190.20">
    <property type="match status" value="1"/>
</dbReference>
<protein>
    <submittedName>
        <fullName evidence="2">Mak32 protein</fullName>
    </submittedName>
</protein>
<gene>
    <name evidence="2" type="ORF">DASC09_016140</name>
</gene>
<dbReference type="AlphaFoldDB" id="A0AAV5QIQ4"/>
<organism evidence="2 3">
    <name type="scientific">Saccharomycopsis crataegensis</name>
    <dbReference type="NCBI Taxonomy" id="43959"/>
    <lineage>
        <taxon>Eukaryota</taxon>
        <taxon>Fungi</taxon>
        <taxon>Dikarya</taxon>
        <taxon>Ascomycota</taxon>
        <taxon>Saccharomycotina</taxon>
        <taxon>Saccharomycetes</taxon>
        <taxon>Saccharomycopsidaceae</taxon>
        <taxon>Saccharomycopsis</taxon>
    </lineage>
</organism>
<dbReference type="RefSeq" id="XP_064851289.1">
    <property type="nucleotide sequence ID" value="XM_064995217.1"/>
</dbReference>
<dbReference type="GeneID" id="90072268"/>
<dbReference type="EMBL" id="BTFZ01000002">
    <property type="protein sequence ID" value="GMM34289.1"/>
    <property type="molecule type" value="Genomic_DNA"/>
</dbReference>
<dbReference type="Pfam" id="PF00294">
    <property type="entry name" value="PfkB"/>
    <property type="match status" value="1"/>
</dbReference>
<proteinExistence type="predicted"/>
<evidence type="ECO:0000259" key="1">
    <source>
        <dbReference type="Pfam" id="PF00294"/>
    </source>
</evidence>
<dbReference type="Proteomes" id="UP001360560">
    <property type="component" value="Unassembled WGS sequence"/>
</dbReference>
<keyword evidence="3" id="KW-1185">Reference proteome</keyword>
<comment type="caution">
    <text evidence="2">The sequence shown here is derived from an EMBL/GenBank/DDBJ whole genome shotgun (WGS) entry which is preliminary data.</text>
</comment>
<dbReference type="SUPFAM" id="SSF53613">
    <property type="entry name" value="Ribokinase-like"/>
    <property type="match status" value="1"/>
</dbReference>
<dbReference type="InterPro" id="IPR011611">
    <property type="entry name" value="PfkB_dom"/>
</dbReference>
<evidence type="ECO:0000313" key="3">
    <source>
        <dbReference type="Proteomes" id="UP001360560"/>
    </source>
</evidence>